<sequence length="150" mass="15979">MAERQSVEGQSAEGQNAEGQNAEGQSIGQLIGPVELTVPARSEHLRVMRLVATSVAASLDLDVDQLDDLRIAIDDLCSMLIEDAPSEAKLHLSLQGRLGHLVAEGSVTGGRCGASIDPISQLILDGLDLEWSNDEERACFHVVAPRQGVK</sequence>
<accession>A0A6J4HGQ1</accession>
<evidence type="ECO:0000256" key="1">
    <source>
        <dbReference type="SAM" id="MobiDB-lite"/>
    </source>
</evidence>
<protein>
    <recommendedName>
        <fullName evidence="3">Anti-sigma factor</fullName>
    </recommendedName>
</protein>
<proteinExistence type="predicted"/>
<feature type="region of interest" description="Disordered" evidence="1">
    <location>
        <begin position="1"/>
        <end position="23"/>
    </location>
</feature>
<dbReference type="EMBL" id="CADCSZ010000048">
    <property type="protein sequence ID" value="CAA9223068.1"/>
    <property type="molecule type" value="Genomic_DNA"/>
</dbReference>
<name>A0A6J4HGQ1_9ACTN</name>
<reference evidence="2" key="1">
    <citation type="submission" date="2020-02" db="EMBL/GenBank/DDBJ databases">
        <authorList>
            <person name="Meier V. D."/>
        </authorList>
    </citation>
    <scope>NUCLEOTIDE SEQUENCE</scope>
    <source>
        <strain evidence="2">AVDCRST_MAG76</strain>
    </source>
</reference>
<evidence type="ECO:0008006" key="3">
    <source>
        <dbReference type="Google" id="ProtNLM"/>
    </source>
</evidence>
<organism evidence="2">
    <name type="scientific">uncultured Acidimicrobiales bacterium</name>
    <dbReference type="NCBI Taxonomy" id="310071"/>
    <lineage>
        <taxon>Bacteria</taxon>
        <taxon>Bacillati</taxon>
        <taxon>Actinomycetota</taxon>
        <taxon>Acidimicrobiia</taxon>
        <taxon>Acidimicrobiales</taxon>
        <taxon>environmental samples</taxon>
    </lineage>
</organism>
<evidence type="ECO:0000313" key="2">
    <source>
        <dbReference type="EMBL" id="CAA9223068.1"/>
    </source>
</evidence>
<feature type="compositionally biased region" description="Polar residues" evidence="1">
    <location>
        <begin position="7"/>
        <end position="23"/>
    </location>
</feature>
<gene>
    <name evidence="2" type="ORF">AVDCRST_MAG76-827</name>
</gene>
<dbReference type="AlphaFoldDB" id="A0A6J4HGQ1"/>